<dbReference type="InterPro" id="IPR020103">
    <property type="entry name" value="PsdUridine_synth_cat_dom_sf"/>
</dbReference>
<sequence length="336" mass="35766">MSSPRNSVSASCLIRCCPTPRPSPIPATQPEDVLPEQHRRGILNVNKPSGPSSYDVIRLLKARLKPGPGRIGHAGTLDPLASGVLLVLFEEATRISRLLLDLPKEYQARILFGRATDTDDITGRTTGELPVPNLTAVELQVALDRFVGTISQTPPKFCALKHAGRPLYRLARAGEALEPAARQVTAYELQVVAWNPPEATVRAVVSAGFYVRALARDLGAAVGTCATLSGLIRTRIGHFSHETAIPPDAVNPGNINNLLTPIPQALPDYPRIIVSPAESAALLQGRALRPAALSCSEIATTTNAALAFASTADSRFLALVAIADSSICPRRIIHAD</sequence>
<evidence type="ECO:0000256" key="1">
    <source>
        <dbReference type="ARBA" id="ARBA00000385"/>
    </source>
</evidence>
<dbReference type="InterPro" id="IPR002501">
    <property type="entry name" value="PsdUridine_synth_N"/>
</dbReference>
<evidence type="ECO:0000256" key="5">
    <source>
        <dbReference type="HAMAP-Rule" id="MF_01080"/>
    </source>
</evidence>
<dbReference type="Gene3D" id="3.30.2350.10">
    <property type="entry name" value="Pseudouridine synthase"/>
    <property type="match status" value="1"/>
</dbReference>
<dbReference type="PANTHER" id="PTHR13767:SF2">
    <property type="entry name" value="PSEUDOURIDYLATE SYNTHASE TRUB1"/>
    <property type="match status" value="1"/>
</dbReference>
<feature type="active site" description="Nucleophile" evidence="5">
    <location>
        <position position="78"/>
    </location>
</feature>
<accession>A0A7C4CAV5</accession>
<name>A0A7C4CAV5_UNCW3</name>
<dbReference type="AlphaFoldDB" id="A0A7C4CAV5"/>
<dbReference type="PANTHER" id="PTHR13767">
    <property type="entry name" value="TRNA-PSEUDOURIDINE SYNTHASE"/>
    <property type="match status" value="1"/>
</dbReference>
<proteinExistence type="inferred from homology"/>
<evidence type="ECO:0000256" key="4">
    <source>
        <dbReference type="ARBA" id="ARBA00023235"/>
    </source>
</evidence>
<evidence type="ECO:0000256" key="2">
    <source>
        <dbReference type="ARBA" id="ARBA00005642"/>
    </source>
</evidence>
<comment type="caution">
    <text evidence="7">The sequence shown here is derived from an EMBL/GenBank/DDBJ whole genome shotgun (WGS) entry which is preliminary data.</text>
</comment>
<dbReference type="HAMAP" id="MF_01080">
    <property type="entry name" value="TruB_bact"/>
    <property type="match status" value="1"/>
</dbReference>
<evidence type="ECO:0000259" key="6">
    <source>
        <dbReference type="Pfam" id="PF01509"/>
    </source>
</evidence>
<dbReference type="EMBL" id="DSUT01000071">
    <property type="protein sequence ID" value="HGK28025.1"/>
    <property type="molecule type" value="Genomic_DNA"/>
</dbReference>
<dbReference type="GO" id="GO:0003723">
    <property type="term" value="F:RNA binding"/>
    <property type="evidence" value="ECO:0007669"/>
    <property type="project" value="InterPro"/>
</dbReference>
<protein>
    <recommendedName>
        <fullName evidence="5">tRNA pseudouridine synthase B</fullName>
        <ecNumber evidence="5">5.4.99.25</ecNumber>
    </recommendedName>
    <alternativeName>
        <fullName evidence="5">tRNA pseudouridine(55) synthase</fullName>
        <shortName evidence="5">Psi55 synthase</shortName>
    </alternativeName>
    <alternativeName>
        <fullName evidence="5">tRNA pseudouridylate synthase</fullName>
    </alternativeName>
    <alternativeName>
        <fullName evidence="5">tRNA-uridine isomerase</fullName>
    </alternativeName>
</protein>
<comment type="catalytic activity">
    <reaction evidence="1 5">
        <text>uridine(55) in tRNA = pseudouridine(55) in tRNA</text>
        <dbReference type="Rhea" id="RHEA:42532"/>
        <dbReference type="Rhea" id="RHEA-COMP:10101"/>
        <dbReference type="Rhea" id="RHEA-COMP:10102"/>
        <dbReference type="ChEBI" id="CHEBI:65314"/>
        <dbReference type="ChEBI" id="CHEBI:65315"/>
        <dbReference type="EC" id="5.4.99.25"/>
    </reaction>
</comment>
<evidence type="ECO:0000256" key="3">
    <source>
        <dbReference type="ARBA" id="ARBA00022694"/>
    </source>
</evidence>
<organism evidence="7">
    <name type="scientific">candidate division WOR-3 bacterium</name>
    <dbReference type="NCBI Taxonomy" id="2052148"/>
    <lineage>
        <taxon>Bacteria</taxon>
        <taxon>Bacteria division WOR-3</taxon>
    </lineage>
</organism>
<dbReference type="InterPro" id="IPR014780">
    <property type="entry name" value="tRNA_psdUridine_synth_TruB"/>
</dbReference>
<dbReference type="NCBIfam" id="TIGR00431">
    <property type="entry name" value="TruB"/>
    <property type="match status" value="1"/>
</dbReference>
<dbReference type="Pfam" id="PF01509">
    <property type="entry name" value="TruB_N"/>
    <property type="match status" value="1"/>
</dbReference>
<dbReference type="GO" id="GO:0031119">
    <property type="term" value="P:tRNA pseudouridine synthesis"/>
    <property type="evidence" value="ECO:0007669"/>
    <property type="project" value="UniProtKB-UniRule"/>
</dbReference>
<comment type="function">
    <text evidence="5">Responsible for synthesis of pseudouridine from uracil-55 in the psi GC loop of transfer RNAs.</text>
</comment>
<feature type="domain" description="Pseudouridine synthase II N-terminal" evidence="6">
    <location>
        <begin position="69"/>
        <end position="211"/>
    </location>
</feature>
<keyword evidence="3 5" id="KW-0819">tRNA processing</keyword>
<dbReference type="EC" id="5.4.99.25" evidence="5"/>
<dbReference type="GO" id="GO:1990481">
    <property type="term" value="P:mRNA pseudouridine synthesis"/>
    <property type="evidence" value="ECO:0007669"/>
    <property type="project" value="TreeGrafter"/>
</dbReference>
<evidence type="ECO:0000313" key="7">
    <source>
        <dbReference type="EMBL" id="HGK28025.1"/>
    </source>
</evidence>
<dbReference type="SUPFAM" id="SSF55120">
    <property type="entry name" value="Pseudouridine synthase"/>
    <property type="match status" value="1"/>
</dbReference>
<keyword evidence="4 5" id="KW-0413">Isomerase</keyword>
<dbReference type="CDD" id="cd02573">
    <property type="entry name" value="PseudoU_synth_EcTruB"/>
    <property type="match status" value="1"/>
</dbReference>
<gene>
    <name evidence="5 7" type="primary">truB</name>
    <name evidence="7" type="ORF">ENS41_03635</name>
</gene>
<dbReference type="GO" id="GO:0160148">
    <property type="term" value="F:tRNA pseudouridine(55) synthase activity"/>
    <property type="evidence" value="ECO:0007669"/>
    <property type="project" value="UniProtKB-EC"/>
</dbReference>
<reference evidence="7" key="1">
    <citation type="journal article" date="2020" name="mSystems">
        <title>Genome- and Community-Level Interaction Insights into Carbon Utilization and Element Cycling Functions of Hydrothermarchaeota in Hydrothermal Sediment.</title>
        <authorList>
            <person name="Zhou Z."/>
            <person name="Liu Y."/>
            <person name="Xu W."/>
            <person name="Pan J."/>
            <person name="Luo Z.H."/>
            <person name="Li M."/>
        </authorList>
    </citation>
    <scope>NUCLEOTIDE SEQUENCE [LARGE SCALE GENOMIC DNA]</scope>
    <source>
        <strain evidence="7">SpSt-488</strain>
    </source>
</reference>
<comment type="similarity">
    <text evidence="2 5">Belongs to the pseudouridine synthase TruB family. Type 1 subfamily.</text>
</comment>